<evidence type="ECO:0000313" key="2">
    <source>
        <dbReference type="Proteomes" id="UP000464884"/>
    </source>
</evidence>
<evidence type="ECO:0000313" key="1">
    <source>
        <dbReference type="EMBL" id="QHB62892.1"/>
    </source>
</evidence>
<proteinExistence type="predicted"/>
<dbReference type="Proteomes" id="UP000464884">
    <property type="component" value="Chromosome"/>
</dbReference>
<name>A0A6I6QYX9_BIFAD</name>
<organism evidence="1 2">
    <name type="scientific">Bifidobacterium adolescentis</name>
    <dbReference type="NCBI Taxonomy" id="1680"/>
    <lineage>
        <taxon>Bacteria</taxon>
        <taxon>Bacillati</taxon>
        <taxon>Actinomycetota</taxon>
        <taxon>Actinomycetes</taxon>
        <taxon>Bifidobacteriales</taxon>
        <taxon>Bifidobacteriaceae</taxon>
        <taxon>Bifidobacterium</taxon>
    </lineage>
</organism>
<reference evidence="1 2" key="1">
    <citation type="submission" date="2019-12" db="EMBL/GenBank/DDBJ databases">
        <title>Draft Genome Sequence of Bifidobacterium adolescentis ZJ2.</title>
        <authorList>
            <person name="Jin Z."/>
        </authorList>
    </citation>
    <scope>NUCLEOTIDE SEQUENCE [LARGE SCALE GENOMIC DNA]</scope>
    <source>
        <strain evidence="1 2">ZJ2</strain>
    </source>
</reference>
<dbReference type="EMBL" id="CP047129">
    <property type="protein sequence ID" value="QHB62892.1"/>
    <property type="molecule type" value="Genomic_DNA"/>
</dbReference>
<dbReference type="RefSeq" id="WP_159140721.1">
    <property type="nucleotide sequence ID" value="NZ_CP047129.1"/>
</dbReference>
<protein>
    <submittedName>
        <fullName evidence="1">Uncharacterized protein</fullName>
    </submittedName>
</protein>
<gene>
    <name evidence="1" type="ORF">F3K97_06205</name>
</gene>
<accession>A0A6I6QYX9</accession>
<dbReference type="AlphaFoldDB" id="A0A6I6QYX9"/>
<sequence>MAEEMVRADVGFEPICARGYGYTVTLCDGVVTIERGRIVASMYGFARTEIPVGSIVDVSPGKATVFTNGLFCLSVRTLDGDTPMLGSASESRKSPYCAIYTKKQEKDFRRLCDAVESMLPVNPLPVAYDQTPESLYMRQLASIAESKQHRKEMGW</sequence>